<organism evidence="1">
    <name type="scientific">hydrothermal vent metagenome</name>
    <dbReference type="NCBI Taxonomy" id="652676"/>
    <lineage>
        <taxon>unclassified sequences</taxon>
        <taxon>metagenomes</taxon>
        <taxon>ecological metagenomes</taxon>
    </lineage>
</organism>
<accession>A0A3B0T497</accession>
<name>A0A3B0T497_9ZZZZ</name>
<dbReference type="AlphaFoldDB" id="A0A3B0T497"/>
<protein>
    <submittedName>
        <fullName evidence="1">Uncharacterized protein</fullName>
    </submittedName>
</protein>
<proteinExistence type="predicted"/>
<gene>
    <name evidence="1" type="ORF">MNBD_ALPHA01-2100</name>
</gene>
<dbReference type="EMBL" id="UOEJ01000174">
    <property type="protein sequence ID" value="VAW03664.1"/>
    <property type="molecule type" value="Genomic_DNA"/>
</dbReference>
<reference evidence="1" key="1">
    <citation type="submission" date="2018-06" db="EMBL/GenBank/DDBJ databases">
        <authorList>
            <person name="Zhirakovskaya E."/>
        </authorList>
    </citation>
    <scope>NUCLEOTIDE SEQUENCE</scope>
</reference>
<evidence type="ECO:0000313" key="1">
    <source>
        <dbReference type="EMBL" id="VAW03664.1"/>
    </source>
</evidence>
<sequence>MWRGQVYRVVSLLNPDNRKRILEMQVVEDRP</sequence>